<feature type="transmembrane region" description="Helical" evidence="1">
    <location>
        <begin position="141"/>
        <end position="165"/>
    </location>
</feature>
<name>A0A6M0P4A7_9BACI</name>
<evidence type="ECO:0000313" key="3">
    <source>
        <dbReference type="Proteomes" id="UP000476934"/>
    </source>
</evidence>
<organism evidence="2 3">
    <name type="scientific">Heyndrickxia ginsengihumi</name>
    <dbReference type="NCBI Taxonomy" id="363870"/>
    <lineage>
        <taxon>Bacteria</taxon>
        <taxon>Bacillati</taxon>
        <taxon>Bacillota</taxon>
        <taxon>Bacilli</taxon>
        <taxon>Bacillales</taxon>
        <taxon>Bacillaceae</taxon>
        <taxon>Heyndrickxia</taxon>
    </lineage>
</organism>
<dbReference type="Proteomes" id="UP000476934">
    <property type="component" value="Unassembled WGS sequence"/>
</dbReference>
<evidence type="ECO:0008006" key="4">
    <source>
        <dbReference type="Google" id="ProtNLM"/>
    </source>
</evidence>
<keyword evidence="1" id="KW-1133">Transmembrane helix</keyword>
<evidence type="ECO:0000313" key="2">
    <source>
        <dbReference type="EMBL" id="NEY19085.1"/>
    </source>
</evidence>
<gene>
    <name evidence="2" type="ORF">G4D61_03755</name>
</gene>
<feature type="transmembrane region" description="Helical" evidence="1">
    <location>
        <begin position="277"/>
        <end position="296"/>
    </location>
</feature>
<feature type="transmembrane region" description="Helical" evidence="1">
    <location>
        <begin position="308"/>
        <end position="326"/>
    </location>
</feature>
<dbReference type="RefSeq" id="WP_025731264.1">
    <property type="nucleotide sequence ID" value="NZ_JAAIWK010000003.1"/>
</dbReference>
<dbReference type="EMBL" id="JAAIWK010000003">
    <property type="protein sequence ID" value="NEY19085.1"/>
    <property type="molecule type" value="Genomic_DNA"/>
</dbReference>
<feature type="transmembrane region" description="Helical" evidence="1">
    <location>
        <begin position="16"/>
        <end position="39"/>
    </location>
</feature>
<keyword evidence="1" id="KW-0472">Membrane</keyword>
<keyword evidence="3" id="KW-1185">Reference proteome</keyword>
<keyword evidence="1" id="KW-0812">Transmembrane</keyword>
<dbReference type="AlphaFoldDB" id="A0A6M0P4A7"/>
<evidence type="ECO:0000256" key="1">
    <source>
        <dbReference type="SAM" id="Phobius"/>
    </source>
</evidence>
<sequence>MKFHLAKNLNGEKKSLLVAIFLLAIYLAPMFILGGNMHIRVHDNLDSNIAWYKVLHDSGELFSPLNSTIPQIINGLPRDAYGTEFSGIQWLYQLFSPVVAYTWSQTITRIFAFLGMYLLLKKHFIKNDDAYPIRVWVSLAFAITPFWPSGMLSTLGQPLALWAFLNIRARKGTWREWLTLTLLPFYSSFILGFFFFLTAMVLLWLRDVIVKKDWNIKFLASIAFMTSLYLAIEYRLVYSLVFPKEPTSRNEFVSSKLHFWHTIRLVFKNYFLGHTHVMTLHTFVIVPLSFIVLWIILKRKTWHEDKRYMQLFILNFVLSVWYAFWFNEMWQPLKEKISLLNTFNFARFHFLRPLIIYVMFAVGCLILWKINNKWKVFVKVCLILQILVLFAANPEIYYRVCHTPSFNQFYAVQQFKQIDHYIGKPKSSYRVASIGIHPAIAQYNGFYTLDTYNNYYPLSYKHQFRKIIAKELDKSPELRDYYDHWGNRCYIFVAELGKHYAFQKTSKKKIHHLDLNIKQFKKMGGRYIFSAVPILNAEQDHLHLLKVFHNKESAWTIYLYEAK</sequence>
<protein>
    <recommendedName>
        <fullName evidence="4">YkoS</fullName>
    </recommendedName>
</protein>
<reference evidence="2 3" key="1">
    <citation type="submission" date="2020-03" db="EMBL/GenBank/DDBJ databases">
        <title>Bacillus aquiflavi sp. nov., isolated from yellow water of strong flavor Chinese baijiu in Yibin region of China.</title>
        <authorList>
            <person name="Xie J."/>
        </authorList>
    </citation>
    <scope>NUCLEOTIDE SEQUENCE [LARGE SCALE GENOMIC DNA]</scope>
    <source>
        <strain evidence="2 3">Gsoil 114</strain>
    </source>
</reference>
<comment type="caution">
    <text evidence="2">The sequence shown here is derived from an EMBL/GenBank/DDBJ whole genome shotgun (WGS) entry which is preliminary data.</text>
</comment>
<feature type="transmembrane region" description="Helical" evidence="1">
    <location>
        <begin position="380"/>
        <end position="398"/>
    </location>
</feature>
<proteinExistence type="predicted"/>
<feature type="transmembrane region" description="Helical" evidence="1">
    <location>
        <begin position="185"/>
        <end position="205"/>
    </location>
</feature>
<feature type="transmembrane region" description="Helical" evidence="1">
    <location>
        <begin position="100"/>
        <end position="120"/>
    </location>
</feature>
<feature type="transmembrane region" description="Helical" evidence="1">
    <location>
        <begin position="214"/>
        <end position="232"/>
    </location>
</feature>
<accession>A0A6M0P4A7</accession>
<dbReference type="Pfam" id="PF19510">
    <property type="entry name" value="DUF6044"/>
    <property type="match status" value="1"/>
</dbReference>
<feature type="transmembrane region" description="Helical" evidence="1">
    <location>
        <begin position="346"/>
        <end position="368"/>
    </location>
</feature>
<dbReference type="InterPro" id="IPR046107">
    <property type="entry name" value="DUF6044"/>
</dbReference>